<reference evidence="2 3" key="1">
    <citation type="submission" date="2019-05" db="EMBL/GenBank/DDBJ databases">
        <title>Another draft genome of Portunus trituberculatus and its Hox gene families provides insights of decapod evolution.</title>
        <authorList>
            <person name="Jeong J.-H."/>
            <person name="Song I."/>
            <person name="Kim S."/>
            <person name="Choi T."/>
            <person name="Kim D."/>
            <person name="Ryu S."/>
            <person name="Kim W."/>
        </authorList>
    </citation>
    <scope>NUCLEOTIDE SEQUENCE [LARGE SCALE GENOMIC DNA]</scope>
    <source>
        <tissue evidence="2">Muscle</tissue>
    </source>
</reference>
<keyword evidence="3" id="KW-1185">Reference proteome</keyword>
<keyword evidence="1" id="KW-0732">Signal</keyword>
<protein>
    <submittedName>
        <fullName evidence="2">Uncharacterized protein</fullName>
    </submittedName>
</protein>
<comment type="caution">
    <text evidence="2">The sequence shown here is derived from an EMBL/GenBank/DDBJ whole genome shotgun (WGS) entry which is preliminary data.</text>
</comment>
<name>A0A5B7F9I2_PORTR</name>
<feature type="chain" id="PRO_5023126520" evidence="1">
    <location>
        <begin position="18"/>
        <end position="64"/>
    </location>
</feature>
<proteinExistence type="predicted"/>
<feature type="signal peptide" evidence="1">
    <location>
        <begin position="1"/>
        <end position="17"/>
    </location>
</feature>
<evidence type="ECO:0000313" key="2">
    <source>
        <dbReference type="EMBL" id="MPC44280.1"/>
    </source>
</evidence>
<sequence>MTKTVLLPFGFLLSSSSVPQLLSKSSIISSKAVDIKEYPWLGNVAEKGGGGKDMLGEMVASNDM</sequence>
<gene>
    <name evidence="2" type="ORF">E2C01_037951</name>
</gene>
<organism evidence="2 3">
    <name type="scientific">Portunus trituberculatus</name>
    <name type="common">Swimming crab</name>
    <name type="synonym">Neptunus trituberculatus</name>
    <dbReference type="NCBI Taxonomy" id="210409"/>
    <lineage>
        <taxon>Eukaryota</taxon>
        <taxon>Metazoa</taxon>
        <taxon>Ecdysozoa</taxon>
        <taxon>Arthropoda</taxon>
        <taxon>Crustacea</taxon>
        <taxon>Multicrustacea</taxon>
        <taxon>Malacostraca</taxon>
        <taxon>Eumalacostraca</taxon>
        <taxon>Eucarida</taxon>
        <taxon>Decapoda</taxon>
        <taxon>Pleocyemata</taxon>
        <taxon>Brachyura</taxon>
        <taxon>Eubrachyura</taxon>
        <taxon>Portunoidea</taxon>
        <taxon>Portunidae</taxon>
        <taxon>Portuninae</taxon>
        <taxon>Portunus</taxon>
    </lineage>
</organism>
<accession>A0A5B7F9I2</accession>
<dbReference type="Proteomes" id="UP000324222">
    <property type="component" value="Unassembled WGS sequence"/>
</dbReference>
<evidence type="ECO:0000313" key="3">
    <source>
        <dbReference type="Proteomes" id="UP000324222"/>
    </source>
</evidence>
<evidence type="ECO:0000256" key="1">
    <source>
        <dbReference type="SAM" id="SignalP"/>
    </source>
</evidence>
<dbReference type="AlphaFoldDB" id="A0A5B7F9I2"/>
<dbReference type="EMBL" id="VSRR010006206">
    <property type="protein sequence ID" value="MPC44280.1"/>
    <property type="molecule type" value="Genomic_DNA"/>
</dbReference>